<dbReference type="InterPro" id="IPR013655">
    <property type="entry name" value="PAS_fold_3"/>
</dbReference>
<dbReference type="InterPro" id="IPR000014">
    <property type="entry name" value="PAS"/>
</dbReference>
<keyword evidence="3 6" id="KW-0597">Phosphoprotein</keyword>
<dbReference type="RefSeq" id="WP_079569421.1">
    <property type="nucleotide sequence ID" value="NZ_LT670818.1"/>
</dbReference>
<keyword evidence="5" id="KW-0418">Kinase</keyword>
<feature type="domain" description="PAS" evidence="9">
    <location>
        <begin position="140"/>
        <end position="211"/>
    </location>
</feature>
<dbReference type="Pfam" id="PF08447">
    <property type="entry name" value="PAS_3"/>
    <property type="match status" value="1"/>
</dbReference>
<dbReference type="InterPro" id="IPR036890">
    <property type="entry name" value="HATPase_C_sf"/>
</dbReference>
<evidence type="ECO:0000256" key="4">
    <source>
        <dbReference type="ARBA" id="ARBA00022679"/>
    </source>
</evidence>
<comment type="catalytic activity">
    <reaction evidence="1">
        <text>ATP + protein L-histidine = ADP + protein N-phospho-L-histidine.</text>
        <dbReference type="EC" id="2.7.13.3"/>
    </reaction>
</comment>
<reference evidence="11 12" key="1">
    <citation type="submission" date="2016-11" db="EMBL/GenBank/DDBJ databases">
        <authorList>
            <person name="Jaros S."/>
            <person name="Januszkiewicz K."/>
            <person name="Wedrychowicz H."/>
        </authorList>
    </citation>
    <scope>NUCLEOTIDE SEQUENCE [LARGE SCALE GENOMIC DNA]</scope>
    <source>
        <strain evidence="11 12">GAS242</strain>
    </source>
</reference>
<dbReference type="EC" id="2.7.13.3" evidence="2"/>
<evidence type="ECO:0000256" key="3">
    <source>
        <dbReference type="ARBA" id="ARBA00022553"/>
    </source>
</evidence>
<dbReference type="CDD" id="cd00156">
    <property type="entry name" value="REC"/>
    <property type="match status" value="1"/>
</dbReference>
<dbReference type="Gene3D" id="2.10.70.100">
    <property type="match status" value="1"/>
</dbReference>
<dbReference type="SMART" id="SM00387">
    <property type="entry name" value="HATPase_c"/>
    <property type="match status" value="1"/>
</dbReference>
<dbReference type="FunFam" id="3.30.450.20:FF:000088">
    <property type="entry name" value="Sensory transduction histidine kinase"/>
    <property type="match status" value="1"/>
</dbReference>
<dbReference type="PANTHER" id="PTHR43304:SF1">
    <property type="entry name" value="PAC DOMAIN-CONTAINING PROTEIN"/>
    <property type="match status" value="1"/>
</dbReference>
<dbReference type="Gene3D" id="3.40.50.2300">
    <property type="match status" value="1"/>
</dbReference>
<sequence length="505" mass="55575">MKSALRILLLEDNNHDAELIQELLEADQFVCEITRAQTRGEFVAGLEDAGLDLILADYKLPSFDGLSALQLALDARADLPFIFVSGSLGEEVAIEAVKIGATDYVVKSRLSRLVPSVQRALRETRERAERKKAEKAFRRSEMYLAEAQRLSHTGSFGWDLASGEIYWSEETYRIFEYEPASAPSLQLVLDRTHPDDRTHLQRILDRALIERTEFTVEHRLLMADGSVKYVRAVAHPSAGEDPGSFVFVGAVMDITERKRAEEERERLRQLEADLAYINRVTMMGELAASLAHEIKQPVTAAAINAQACSQWLRRDPPDPPKASEAAAAMVAALTRTADIIDRVSSLYRRGKPERELVDLNEVVREMSVLLADKATRSAVSIRTDLDPALPASTADRVQLQQVLMNLMLNGVEAMQDKGGELTVASKRTEDGQLLISVSDTGIGFSSDAAARIFDAFFTTKPQGTGMGLSISRRIIAAHGGRLWESSTTGQGATFQFTLPVGATAS</sequence>
<dbReference type="PROSITE" id="PS50109">
    <property type="entry name" value="HIS_KIN"/>
    <property type="match status" value="1"/>
</dbReference>
<dbReference type="InterPro" id="IPR001789">
    <property type="entry name" value="Sig_transdc_resp-reg_receiver"/>
</dbReference>
<dbReference type="InterPro" id="IPR052162">
    <property type="entry name" value="Sensor_kinase/Photoreceptor"/>
</dbReference>
<dbReference type="GO" id="GO:0000155">
    <property type="term" value="F:phosphorelay sensor kinase activity"/>
    <property type="evidence" value="ECO:0007669"/>
    <property type="project" value="InterPro"/>
</dbReference>
<dbReference type="SMART" id="SM00448">
    <property type="entry name" value="REC"/>
    <property type="match status" value="1"/>
</dbReference>
<proteinExistence type="predicted"/>
<evidence type="ECO:0000259" key="7">
    <source>
        <dbReference type="PROSITE" id="PS50109"/>
    </source>
</evidence>
<dbReference type="Pfam" id="PF02518">
    <property type="entry name" value="HATPase_c"/>
    <property type="match status" value="1"/>
</dbReference>
<dbReference type="PANTHER" id="PTHR43304">
    <property type="entry name" value="PHYTOCHROME-LIKE PROTEIN CPH1"/>
    <property type="match status" value="1"/>
</dbReference>
<dbReference type="CDD" id="cd00130">
    <property type="entry name" value="PAS"/>
    <property type="match status" value="1"/>
</dbReference>
<evidence type="ECO:0000259" key="10">
    <source>
        <dbReference type="PROSITE" id="PS50113"/>
    </source>
</evidence>
<dbReference type="PROSITE" id="PS50110">
    <property type="entry name" value="RESPONSE_REGULATORY"/>
    <property type="match status" value="1"/>
</dbReference>
<dbReference type="Proteomes" id="UP000190675">
    <property type="component" value="Chromosome I"/>
</dbReference>
<evidence type="ECO:0000256" key="2">
    <source>
        <dbReference type="ARBA" id="ARBA00012438"/>
    </source>
</evidence>
<organism evidence="11 12">
    <name type="scientific">Bradyrhizobium erythrophlei</name>
    <dbReference type="NCBI Taxonomy" id="1437360"/>
    <lineage>
        <taxon>Bacteria</taxon>
        <taxon>Pseudomonadati</taxon>
        <taxon>Pseudomonadota</taxon>
        <taxon>Alphaproteobacteria</taxon>
        <taxon>Hyphomicrobiales</taxon>
        <taxon>Nitrobacteraceae</taxon>
        <taxon>Bradyrhizobium</taxon>
    </lineage>
</organism>
<dbReference type="AlphaFoldDB" id="A0A1M5RCC1"/>
<dbReference type="PROSITE" id="PS50112">
    <property type="entry name" value="PAS"/>
    <property type="match status" value="1"/>
</dbReference>
<dbReference type="PRINTS" id="PR00344">
    <property type="entry name" value="BCTRLSENSOR"/>
</dbReference>
<dbReference type="Pfam" id="PF00512">
    <property type="entry name" value="HisKA"/>
    <property type="match status" value="1"/>
</dbReference>
<dbReference type="InterPro" id="IPR004358">
    <property type="entry name" value="Sig_transdc_His_kin-like_C"/>
</dbReference>
<evidence type="ECO:0000313" key="12">
    <source>
        <dbReference type="Proteomes" id="UP000190675"/>
    </source>
</evidence>
<dbReference type="Gene3D" id="1.10.287.130">
    <property type="match status" value="1"/>
</dbReference>
<dbReference type="InterPro" id="IPR005467">
    <property type="entry name" value="His_kinase_dom"/>
</dbReference>
<dbReference type="PROSITE" id="PS50113">
    <property type="entry name" value="PAC"/>
    <property type="match status" value="1"/>
</dbReference>
<feature type="modified residue" description="4-aspartylphosphate" evidence="6">
    <location>
        <position position="57"/>
    </location>
</feature>
<evidence type="ECO:0000259" key="8">
    <source>
        <dbReference type="PROSITE" id="PS50110"/>
    </source>
</evidence>
<protein>
    <recommendedName>
        <fullName evidence="2">histidine kinase</fullName>
        <ecNumber evidence="2">2.7.13.3</ecNumber>
    </recommendedName>
</protein>
<evidence type="ECO:0000313" key="11">
    <source>
        <dbReference type="EMBL" id="SHH23992.1"/>
    </source>
</evidence>
<dbReference type="SUPFAM" id="SSF55874">
    <property type="entry name" value="ATPase domain of HSP90 chaperone/DNA topoisomerase II/histidine kinase"/>
    <property type="match status" value="1"/>
</dbReference>
<name>A0A1M5RCC1_9BRAD</name>
<dbReference type="CDD" id="cd00082">
    <property type="entry name" value="HisKA"/>
    <property type="match status" value="1"/>
</dbReference>
<evidence type="ECO:0000256" key="1">
    <source>
        <dbReference type="ARBA" id="ARBA00000085"/>
    </source>
</evidence>
<dbReference type="InterPro" id="IPR035965">
    <property type="entry name" value="PAS-like_dom_sf"/>
</dbReference>
<accession>A0A1M5RCC1</accession>
<gene>
    <name evidence="11" type="ORF">SAMN05444169_6485</name>
</gene>
<evidence type="ECO:0000259" key="9">
    <source>
        <dbReference type="PROSITE" id="PS50112"/>
    </source>
</evidence>
<feature type="domain" description="Histidine kinase" evidence="7">
    <location>
        <begin position="289"/>
        <end position="502"/>
    </location>
</feature>
<dbReference type="Pfam" id="PF00072">
    <property type="entry name" value="Response_reg"/>
    <property type="match status" value="1"/>
</dbReference>
<keyword evidence="4" id="KW-0808">Transferase</keyword>
<dbReference type="EMBL" id="LT670818">
    <property type="protein sequence ID" value="SHH23992.1"/>
    <property type="molecule type" value="Genomic_DNA"/>
</dbReference>
<dbReference type="SUPFAM" id="SSF52172">
    <property type="entry name" value="CheY-like"/>
    <property type="match status" value="1"/>
</dbReference>
<dbReference type="InterPro" id="IPR003661">
    <property type="entry name" value="HisK_dim/P_dom"/>
</dbReference>
<feature type="domain" description="PAC" evidence="10">
    <location>
        <begin position="214"/>
        <end position="266"/>
    </location>
</feature>
<dbReference type="Gene3D" id="3.30.565.10">
    <property type="entry name" value="Histidine kinase-like ATPase, C-terminal domain"/>
    <property type="match status" value="1"/>
</dbReference>
<dbReference type="SUPFAM" id="SSF55785">
    <property type="entry name" value="PYP-like sensor domain (PAS domain)"/>
    <property type="match status" value="1"/>
</dbReference>
<dbReference type="NCBIfam" id="TIGR00229">
    <property type="entry name" value="sensory_box"/>
    <property type="match status" value="1"/>
</dbReference>
<dbReference type="SUPFAM" id="SSF47384">
    <property type="entry name" value="Homodimeric domain of signal transducing histidine kinase"/>
    <property type="match status" value="1"/>
</dbReference>
<dbReference type="InterPro" id="IPR036097">
    <property type="entry name" value="HisK_dim/P_sf"/>
</dbReference>
<dbReference type="Gene3D" id="3.30.450.20">
    <property type="entry name" value="PAS domain"/>
    <property type="match status" value="1"/>
</dbReference>
<dbReference type="InterPro" id="IPR003594">
    <property type="entry name" value="HATPase_dom"/>
</dbReference>
<evidence type="ECO:0000256" key="6">
    <source>
        <dbReference type="PROSITE-ProRule" id="PRU00169"/>
    </source>
</evidence>
<dbReference type="InterPro" id="IPR000700">
    <property type="entry name" value="PAS-assoc_C"/>
</dbReference>
<feature type="domain" description="Response regulatory" evidence="8">
    <location>
        <begin position="6"/>
        <end position="122"/>
    </location>
</feature>
<dbReference type="InterPro" id="IPR011006">
    <property type="entry name" value="CheY-like_superfamily"/>
</dbReference>
<dbReference type="OrthoDB" id="9789238at2"/>
<evidence type="ECO:0000256" key="5">
    <source>
        <dbReference type="ARBA" id="ARBA00022777"/>
    </source>
</evidence>
<dbReference type="SMART" id="SM00388">
    <property type="entry name" value="HisKA"/>
    <property type="match status" value="1"/>
</dbReference>